<dbReference type="Proteomes" id="UP000007485">
    <property type="component" value="Chromosome"/>
</dbReference>
<dbReference type="EMBL" id="CP002529">
    <property type="protein sequence ID" value="ADY02322.1"/>
    <property type="molecule type" value="Genomic_DNA"/>
</dbReference>
<evidence type="ECO:0000256" key="1">
    <source>
        <dbReference type="SAM" id="Phobius"/>
    </source>
</evidence>
<keyword evidence="1" id="KW-0472">Membrane</keyword>
<organism evidence="2 3">
    <name type="scientific">Vulcanisaeta moutnovskia (strain 768-28)</name>
    <dbReference type="NCBI Taxonomy" id="985053"/>
    <lineage>
        <taxon>Archaea</taxon>
        <taxon>Thermoproteota</taxon>
        <taxon>Thermoprotei</taxon>
        <taxon>Thermoproteales</taxon>
        <taxon>Thermoproteaceae</taxon>
        <taxon>Vulcanisaeta</taxon>
    </lineage>
</organism>
<gene>
    <name evidence="2" type="ordered locus">VMUT_2125</name>
</gene>
<keyword evidence="1" id="KW-0812">Transmembrane</keyword>
<keyword evidence="3" id="KW-1185">Reference proteome</keyword>
<sequence length="530" mass="58655">MIIIAIGECISRSARFKNLLFNLLLMINFKLNTKGQSSAIELAIIIPVIVVAIIIFIFLVPNYSYSAGSEVNAFQLNAMAQSLLQYIVTNSGNPPNWGLNASTLTSFGLAEPNQPNHLDPFKVLALVYWDYQNGINTLPGPASNQAICQIPQSSSGFFGYLTNTLNITSFYITNYYLILPYGRVRWNINYNYVMQLLGLKRTYYDLKLVIYPVLNVTVVNNTSANMVIVKVTKFASNPQQPIPNATVQITYTIMYYSTSSNNGKNGFGFAICTGTSPPEVTNNNGVAIFNMSYLTCTSVFGNLSVSHPYINNASSIYIDAYVSIGGLGDHGYLIWPNNITIPLLMIMVLPNGTNQNSIFFIDPSVFNTTCLKNIYNLSGKRSLGLRISAIYKSVYGYIFQTINFTLNPANGNSQESYPVPCTYYSKSGNPASGQKGSVCYWNLPNSPMFLVITVYRNSNGQSSTVPKTQILVLPYGISPQFYLSNRIVIFGKSIKNAPVGTAKTLVYIGDSTYYIILYIYYKGNEFEPLG</sequence>
<dbReference type="AlphaFoldDB" id="F0QX33"/>
<dbReference type="KEGG" id="vmo:VMUT_2125"/>
<feature type="transmembrane region" description="Helical" evidence="1">
    <location>
        <begin position="39"/>
        <end position="60"/>
    </location>
</feature>
<protein>
    <submittedName>
        <fullName evidence="2">Uncharacterized protein</fullName>
    </submittedName>
</protein>
<dbReference type="STRING" id="985053.VMUT_2125"/>
<evidence type="ECO:0000313" key="2">
    <source>
        <dbReference type="EMBL" id="ADY02322.1"/>
    </source>
</evidence>
<name>F0QX33_VULM7</name>
<reference evidence="2 3" key="1">
    <citation type="journal article" date="2011" name="J. Bacteriol.">
        <title>Complete genome sequence of 'Vulcanisaeta moutnovskia' strain 768-28, a novel member of the hyperthermophilic crenarchaeal genus vulcanisaeta.</title>
        <authorList>
            <person name="Gumerov V.M."/>
            <person name="Mardanov A.V."/>
            <person name="Beletsky A.V."/>
            <person name="Prokofeva M.I."/>
            <person name="Bonch-Osmolovskaya E.A."/>
            <person name="Ravin N.V."/>
            <person name="Skryabin K.G."/>
        </authorList>
    </citation>
    <scope>NUCLEOTIDE SEQUENCE [LARGE SCALE GENOMIC DNA]</scope>
    <source>
        <strain evidence="2 3">768-28</strain>
    </source>
</reference>
<dbReference type="eggNOG" id="arCOG05475">
    <property type="taxonomic scope" value="Archaea"/>
</dbReference>
<accession>F0QX33</accession>
<evidence type="ECO:0000313" key="3">
    <source>
        <dbReference type="Proteomes" id="UP000007485"/>
    </source>
</evidence>
<proteinExistence type="predicted"/>
<dbReference type="HOGENOM" id="CLU_591359_0_0_2"/>
<keyword evidence="1" id="KW-1133">Transmembrane helix</keyword>